<proteinExistence type="predicted"/>
<dbReference type="EMBL" id="JAHFYH010000001">
    <property type="protein sequence ID" value="KAH0237703.1"/>
    <property type="molecule type" value="Genomic_DNA"/>
</dbReference>
<comment type="caution">
    <text evidence="2">The sequence shown here is derived from an EMBL/GenBank/DDBJ whole genome shotgun (WGS) entry which is preliminary data.</text>
</comment>
<evidence type="ECO:0000313" key="2">
    <source>
        <dbReference type="EMBL" id="KAH0237703.1"/>
    </source>
</evidence>
<dbReference type="Proteomes" id="UP000767238">
    <property type="component" value="Unassembled WGS sequence"/>
</dbReference>
<protein>
    <submittedName>
        <fullName evidence="2">Uncharacterized protein</fullName>
    </submittedName>
</protein>
<gene>
    <name evidence="2" type="ORF">KCV03_g167</name>
</gene>
<sequence>MKSTTILLPAVFALQASAAPTHYQPPHLNATVSFPHNSTAVHPVPRSSCLAKLEGALEDLTSSTISVLLGSSTTMLGYLFCGLTMPAESWETCTDFAVIGGSVVGLSHLAIWKFPEFLDDLHLYDSTARPWQSASEAWGEDDGPDAKVEVKPRLEVVNANLALPLPLNQRSIMDFILQFAPRVSAAPVAAVRQRPELSIKATTIWSIPNAPLCGPHCKLLPKSQQLSR</sequence>
<feature type="non-terminal residue" evidence="2">
    <location>
        <position position="228"/>
    </location>
</feature>
<feature type="signal peptide" evidence="1">
    <location>
        <begin position="1"/>
        <end position="18"/>
    </location>
</feature>
<reference evidence="2" key="2">
    <citation type="submission" date="2021-08" db="EMBL/GenBank/DDBJ databases">
        <authorList>
            <person name="Gostincar C."/>
            <person name="Sun X."/>
            <person name="Song Z."/>
            <person name="Gunde-Cimerman N."/>
        </authorList>
    </citation>
    <scope>NUCLEOTIDE SEQUENCE</scope>
    <source>
        <strain evidence="2">EXF-8016</strain>
    </source>
</reference>
<keyword evidence="1" id="KW-0732">Signal</keyword>
<feature type="chain" id="PRO_5040462923" evidence="1">
    <location>
        <begin position="19"/>
        <end position="228"/>
    </location>
</feature>
<evidence type="ECO:0000313" key="3">
    <source>
        <dbReference type="Proteomes" id="UP000767238"/>
    </source>
</evidence>
<accession>A0A9P8GQD1</accession>
<evidence type="ECO:0000256" key="1">
    <source>
        <dbReference type="SAM" id="SignalP"/>
    </source>
</evidence>
<reference evidence="2" key="1">
    <citation type="journal article" date="2021" name="J Fungi (Basel)">
        <title>Virulence traits and population genomics of the black yeast Aureobasidium melanogenum.</title>
        <authorList>
            <person name="Cernosa A."/>
            <person name="Sun X."/>
            <person name="Gostincar C."/>
            <person name="Fang C."/>
            <person name="Gunde-Cimerman N."/>
            <person name="Song Z."/>
        </authorList>
    </citation>
    <scope>NUCLEOTIDE SEQUENCE</scope>
    <source>
        <strain evidence="2">EXF-8016</strain>
    </source>
</reference>
<name>A0A9P8GQD1_AURME</name>
<organism evidence="2 3">
    <name type="scientific">Aureobasidium melanogenum</name>
    <name type="common">Aureobasidium pullulans var. melanogenum</name>
    <dbReference type="NCBI Taxonomy" id="46634"/>
    <lineage>
        <taxon>Eukaryota</taxon>
        <taxon>Fungi</taxon>
        <taxon>Dikarya</taxon>
        <taxon>Ascomycota</taxon>
        <taxon>Pezizomycotina</taxon>
        <taxon>Dothideomycetes</taxon>
        <taxon>Dothideomycetidae</taxon>
        <taxon>Dothideales</taxon>
        <taxon>Saccotheciaceae</taxon>
        <taxon>Aureobasidium</taxon>
    </lineage>
</organism>
<dbReference type="AlphaFoldDB" id="A0A9P8GQD1"/>